<evidence type="ECO:0000256" key="3">
    <source>
        <dbReference type="ARBA" id="ARBA00022692"/>
    </source>
</evidence>
<dbReference type="OMA" id="CELRDEM"/>
<evidence type="ECO:0000256" key="2">
    <source>
        <dbReference type="ARBA" id="ARBA00006582"/>
    </source>
</evidence>
<comment type="similarity">
    <text evidence="2">Belongs to the YSP2 family.</text>
</comment>
<feature type="domain" description="VASt" evidence="8">
    <location>
        <begin position="694"/>
        <end position="864"/>
    </location>
</feature>
<evidence type="ECO:0000313" key="10">
    <source>
        <dbReference type="Proteomes" id="UP000184267"/>
    </source>
</evidence>
<dbReference type="InterPro" id="IPR011993">
    <property type="entry name" value="PH-like_dom_sf"/>
</dbReference>
<proteinExistence type="inferred from homology"/>
<dbReference type="CDD" id="cd13220">
    <property type="entry name" value="PH-GRAM_GRAMDC"/>
    <property type="match status" value="1"/>
</dbReference>
<evidence type="ECO:0000256" key="4">
    <source>
        <dbReference type="ARBA" id="ARBA00022989"/>
    </source>
</evidence>
<dbReference type="SMART" id="SM00568">
    <property type="entry name" value="GRAM"/>
    <property type="match status" value="1"/>
</dbReference>
<dbReference type="Gene3D" id="2.30.29.30">
    <property type="entry name" value="Pleckstrin-homology domain (PH domain)/Phosphotyrosine-binding domain (PTB)"/>
    <property type="match status" value="1"/>
</dbReference>
<organism evidence="9 10">
    <name type="scientific">Trametes pubescens</name>
    <name type="common">White-rot fungus</name>
    <dbReference type="NCBI Taxonomy" id="154538"/>
    <lineage>
        <taxon>Eukaryota</taxon>
        <taxon>Fungi</taxon>
        <taxon>Dikarya</taxon>
        <taxon>Basidiomycota</taxon>
        <taxon>Agaricomycotina</taxon>
        <taxon>Agaricomycetes</taxon>
        <taxon>Polyporales</taxon>
        <taxon>Polyporaceae</taxon>
        <taxon>Trametes</taxon>
    </lineage>
</organism>
<reference evidence="9 10" key="1">
    <citation type="submission" date="2016-10" db="EMBL/GenBank/DDBJ databases">
        <title>Genome sequence of the basidiomycete white-rot fungus Trametes pubescens.</title>
        <authorList>
            <person name="Makela M.R."/>
            <person name="Granchi Z."/>
            <person name="Peng M."/>
            <person name="De Vries R.P."/>
            <person name="Grigoriev I."/>
            <person name="Riley R."/>
            <person name="Hilden K."/>
        </authorList>
    </citation>
    <scope>NUCLEOTIDE SEQUENCE [LARGE SCALE GENOMIC DNA]</scope>
    <source>
        <strain evidence="9 10">FBCC735</strain>
    </source>
</reference>
<sequence length="1070" mass="114748">MAPGFFAKLVKSSSGNNNSRSRSSSAASSPTATSPSSRNPSISISPAATPKSSYEKRNGSAVSQSAVNKPQLTALAGVGGYESSDSGPNVTVIPPSPNVSENSIPLPDPHGHNNAVRPRTASGGSRPITYEDPGAEEGSAAYHRRLQSLPAISPSPTASSRASSGPGSTGAGHTHIDPAAPAMSPSPTDDGLATPTPAGRTTFVSPHPPDSHSSSFDSRSADEMANQLRSREGSLSSKQAKQAAKLRSATVAEGTPQHLHTPKELRHSSSKGSIRSKLSIMLPSRDNNPPPPLPTTSRHERTLSAPASPPGNVPNVSVLVDSPTGINPPSDFPSISRTISPGGATPSMGSTLLVPDNSDAVSINSIGSATSKKRRPWRRGSNSSQPRSATVGPTVNGKSPPRKGSGAVGGLASALAASGLAMANPGMSNPGMTLPPFSEASSNGGAGTPSRPRRSMDTPKTPPGSRSRGASISYGPSDYSDRDSFHSGNDAYSDEEGSDDSDELDLDPDDIPVTGFAVASNKRNQDFHELFPTVPEGDYLIEDYGCALQREILIQGRLYISENHVCFHANIFGWITDLSIPMSEVVSLEKRMTAFVIPNAIQLSTRTAKYTFTSFLSRDTTFDVLYNVWRLARPENSSVGSLGISPRGSLDNGDSEDTSDGSPPMNGKAAANGSPAKALKQKVTQCECGRAGQHYSETAMEAIFPGTPEKIYNLMFTSGFIKDFMRIDQKLIDVQISDWMPMDDPKLLARNMSYIKPLNGSIGPKQTKCELRDETAFCDFDQYVSMLTTTRTPEVPSGGVFSVKTRTCITWASSVTTRVLVTTQVEWTGRSFIKGIIENSALAGQKTYHVDLEKSMRSYIHEHASEFIPEGVDVTVVEEAETQQQAEVPQSPLPHTPSQDEARKARETERNQRSLQWAYDTFDGAYTVARRSTEGALELIRDAWDQSSSTTILWFFIVGLLVSNIWTLTLMGTREEVGRRKEMRKTEEREKWVQGVVTALWEELLTTRGNIMGGAGGAPVVPTFPPLVRPAAGEWREELGQIAGQLDIIEQRVREIRGTLGQLDQLDQLD</sequence>
<keyword evidence="4 7" id="KW-1133">Transmembrane helix</keyword>
<evidence type="ECO:0000256" key="5">
    <source>
        <dbReference type="ARBA" id="ARBA00023136"/>
    </source>
</evidence>
<feature type="region of interest" description="Disordered" evidence="6">
    <location>
        <begin position="421"/>
        <end position="510"/>
    </location>
</feature>
<dbReference type="InterPro" id="IPR031968">
    <property type="entry name" value="VASt"/>
</dbReference>
<dbReference type="InterPro" id="IPR051482">
    <property type="entry name" value="Cholesterol_transport"/>
</dbReference>
<feature type="compositionally biased region" description="Acidic residues" evidence="6">
    <location>
        <begin position="492"/>
        <end position="510"/>
    </location>
</feature>
<dbReference type="PROSITE" id="PS51778">
    <property type="entry name" value="VAST"/>
    <property type="match status" value="1"/>
</dbReference>
<feature type="compositionally biased region" description="Basic and acidic residues" evidence="6">
    <location>
        <begin position="898"/>
        <end position="910"/>
    </location>
</feature>
<evidence type="ECO:0000256" key="7">
    <source>
        <dbReference type="SAM" id="Phobius"/>
    </source>
</evidence>
<gene>
    <name evidence="9" type="ORF">TRAPUB_3132</name>
</gene>
<feature type="compositionally biased region" description="Low complexity" evidence="6">
    <location>
        <begin position="148"/>
        <end position="166"/>
    </location>
</feature>
<feature type="region of interest" description="Disordered" evidence="6">
    <location>
        <begin position="1"/>
        <end position="409"/>
    </location>
</feature>
<feature type="compositionally biased region" description="Low complexity" evidence="6">
    <location>
        <begin position="12"/>
        <end position="46"/>
    </location>
</feature>
<comment type="caution">
    <text evidence="9">The sequence shown here is derived from an EMBL/GenBank/DDBJ whole genome shotgun (WGS) entry which is preliminary data.</text>
</comment>
<feature type="region of interest" description="Disordered" evidence="6">
    <location>
        <begin position="880"/>
        <end position="910"/>
    </location>
</feature>
<evidence type="ECO:0000259" key="8">
    <source>
        <dbReference type="PROSITE" id="PS51778"/>
    </source>
</evidence>
<dbReference type="EMBL" id="MNAD01001364">
    <property type="protein sequence ID" value="OJT05945.1"/>
    <property type="molecule type" value="Genomic_DNA"/>
</dbReference>
<dbReference type="STRING" id="154538.A0A1M2VEC4"/>
<dbReference type="OrthoDB" id="2162691at2759"/>
<dbReference type="Pfam" id="PF16016">
    <property type="entry name" value="VASt"/>
    <property type="match status" value="1"/>
</dbReference>
<dbReference type="GO" id="GO:0032934">
    <property type="term" value="F:sterol binding"/>
    <property type="evidence" value="ECO:0007669"/>
    <property type="project" value="TreeGrafter"/>
</dbReference>
<protein>
    <submittedName>
        <fullName evidence="9">GRAM domain-containing protein YSP2</fullName>
    </submittedName>
</protein>
<dbReference type="GO" id="GO:0005789">
    <property type="term" value="C:endoplasmic reticulum membrane"/>
    <property type="evidence" value="ECO:0007669"/>
    <property type="project" value="TreeGrafter"/>
</dbReference>
<keyword evidence="10" id="KW-1185">Reference proteome</keyword>
<feature type="transmembrane region" description="Helical" evidence="7">
    <location>
        <begin position="952"/>
        <end position="973"/>
    </location>
</feature>
<evidence type="ECO:0000313" key="9">
    <source>
        <dbReference type="EMBL" id="OJT05945.1"/>
    </source>
</evidence>
<dbReference type="AlphaFoldDB" id="A0A1M2VEC4"/>
<accession>A0A1M2VEC4</accession>
<keyword evidence="5 7" id="KW-0472">Membrane</keyword>
<evidence type="ECO:0000256" key="1">
    <source>
        <dbReference type="ARBA" id="ARBA00004167"/>
    </source>
</evidence>
<feature type="compositionally biased region" description="Polar residues" evidence="6">
    <location>
        <begin position="359"/>
        <end position="370"/>
    </location>
</feature>
<dbReference type="GO" id="GO:0032541">
    <property type="term" value="C:cortical endoplasmic reticulum"/>
    <property type="evidence" value="ECO:0007669"/>
    <property type="project" value="TreeGrafter"/>
</dbReference>
<name>A0A1M2VEC4_TRAPU</name>
<feature type="region of interest" description="Disordered" evidence="6">
    <location>
        <begin position="640"/>
        <end position="674"/>
    </location>
</feature>
<dbReference type="GO" id="GO:0005739">
    <property type="term" value="C:mitochondrion"/>
    <property type="evidence" value="ECO:0007669"/>
    <property type="project" value="TreeGrafter"/>
</dbReference>
<dbReference type="Proteomes" id="UP000184267">
    <property type="component" value="Unassembled WGS sequence"/>
</dbReference>
<comment type="subcellular location">
    <subcellularLocation>
        <location evidence="1">Membrane</location>
        <topology evidence="1">Single-pass membrane protein</topology>
    </subcellularLocation>
</comment>
<dbReference type="GO" id="GO:0140268">
    <property type="term" value="C:endoplasmic reticulum-plasma membrane contact site"/>
    <property type="evidence" value="ECO:0007669"/>
    <property type="project" value="TreeGrafter"/>
</dbReference>
<feature type="compositionally biased region" description="Low complexity" evidence="6">
    <location>
        <begin position="270"/>
        <end position="287"/>
    </location>
</feature>
<dbReference type="GO" id="GO:0032366">
    <property type="term" value="P:intracellular sterol transport"/>
    <property type="evidence" value="ECO:0007669"/>
    <property type="project" value="TreeGrafter"/>
</dbReference>
<dbReference type="Pfam" id="PF02893">
    <property type="entry name" value="GRAM"/>
    <property type="match status" value="1"/>
</dbReference>
<feature type="compositionally biased region" description="Polar residues" evidence="6">
    <location>
        <begin position="60"/>
        <end position="71"/>
    </location>
</feature>
<dbReference type="GO" id="GO:0005886">
    <property type="term" value="C:plasma membrane"/>
    <property type="evidence" value="ECO:0007669"/>
    <property type="project" value="TreeGrafter"/>
</dbReference>
<evidence type="ECO:0000256" key="6">
    <source>
        <dbReference type="SAM" id="MobiDB-lite"/>
    </source>
</evidence>
<dbReference type="PANTHER" id="PTHR23319:SF4">
    <property type="entry name" value="GRAM DOMAIN CONTAINING 1B, ISOFORM E"/>
    <property type="match status" value="1"/>
</dbReference>
<dbReference type="GO" id="GO:0120015">
    <property type="term" value="F:sterol transfer activity"/>
    <property type="evidence" value="ECO:0007669"/>
    <property type="project" value="TreeGrafter"/>
</dbReference>
<dbReference type="InterPro" id="IPR004182">
    <property type="entry name" value="GRAM"/>
</dbReference>
<keyword evidence="3 7" id="KW-0812">Transmembrane</keyword>
<feature type="compositionally biased region" description="Polar residues" evidence="6">
    <location>
        <begin position="380"/>
        <end position="397"/>
    </location>
</feature>
<dbReference type="PANTHER" id="PTHR23319">
    <property type="entry name" value="GRAM DOMAIN CONTAINING 1B, ISOFORM E"/>
    <property type="match status" value="1"/>
</dbReference>